<keyword evidence="2" id="KW-0479">Metal-binding</keyword>
<dbReference type="InterPro" id="IPR013088">
    <property type="entry name" value="Znf_NHR/GATA"/>
</dbReference>
<dbReference type="PROSITE" id="PS00344">
    <property type="entry name" value="GATA_ZN_FINGER_1"/>
    <property type="match status" value="1"/>
</dbReference>
<proteinExistence type="predicted"/>
<dbReference type="GO" id="GO:0000981">
    <property type="term" value="F:DNA-binding transcription factor activity, RNA polymerase II-specific"/>
    <property type="evidence" value="ECO:0007669"/>
    <property type="project" value="TreeGrafter"/>
</dbReference>
<reference evidence="8 9" key="2">
    <citation type="submission" date="2018-11" db="EMBL/GenBank/DDBJ databases">
        <authorList>
            <consortium name="Pathogen Informatics"/>
        </authorList>
    </citation>
    <scope>NUCLEOTIDE SEQUENCE [LARGE SCALE GENOMIC DNA]</scope>
    <source>
        <strain evidence="8 9">NST_G2</strain>
    </source>
</reference>
<dbReference type="Gene3D" id="3.30.50.10">
    <property type="entry name" value="Erythroid Transcription Factor GATA-1, subunit A"/>
    <property type="match status" value="1"/>
</dbReference>
<evidence type="ECO:0000313" key="9">
    <source>
        <dbReference type="Proteomes" id="UP000275846"/>
    </source>
</evidence>
<dbReference type="PANTHER" id="PTHR10071">
    <property type="entry name" value="TRANSCRIPTION FACTOR GATA FAMILY MEMBER"/>
    <property type="match status" value="1"/>
</dbReference>
<dbReference type="GO" id="GO:0045944">
    <property type="term" value="P:positive regulation of transcription by RNA polymerase II"/>
    <property type="evidence" value="ECO:0007669"/>
    <property type="project" value="TreeGrafter"/>
</dbReference>
<dbReference type="GO" id="GO:0000122">
    <property type="term" value="P:negative regulation of transcription by RNA polymerase II"/>
    <property type="evidence" value="ECO:0007669"/>
    <property type="project" value="TreeGrafter"/>
</dbReference>
<protein>
    <submittedName>
        <fullName evidence="10">GATA-type domain-containing protein</fullName>
    </submittedName>
</protein>
<keyword evidence="9" id="KW-1185">Reference proteome</keyword>
<gene>
    <name evidence="8" type="ORF">SSLN_LOCUS10974</name>
</gene>
<evidence type="ECO:0000256" key="1">
    <source>
        <dbReference type="ARBA" id="ARBA00004123"/>
    </source>
</evidence>
<dbReference type="InterPro" id="IPR000679">
    <property type="entry name" value="Znf_GATA"/>
</dbReference>
<dbReference type="Pfam" id="PF00320">
    <property type="entry name" value="GATA"/>
    <property type="match status" value="1"/>
</dbReference>
<evidence type="ECO:0000256" key="5">
    <source>
        <dbReference type="ARBA" id="ARBA00023242"/>
    </source>
</evidence>
<evidence type="ECO:0000313" key="8">
    <source>
        <dbReference type="EMBL" id="VDL97359.1"/>
    </source>
</evidence>
<evidence type="ECO:0000256" key="3">
    <source>
        <dbReference type="ARBA" id="ARBA00022771"/>
    </source>
</evidence>
<dbReference type="Proteomes" id="UP000275846">
    <property type="component" value="Unassembled WGS sequence"/>
</dbReference>
<dbReference type="CDD" id="cd00202">
    <property type="entry name" value="ZnF_GATA"/>
    <property type="match status" value="1"/>
</dbReference>
<evidence type="ECO:0000256" key="6">
    <source>
        <dbReference type="PROSITE-ProRule" id="PRU00094"/>
    </source>
</evidence>
<sequence>MYLALFSSISYLRETAKTAFKSASKKGDSIFFIYYIGRQCINCSTAQTPLWRRDERGHFLCNACGLYSKLNGTSRPLIKPRRRSVICFRFFNLFMVNQNLVMGLVGKRVVSKDLMTPLWFIHCMLNLSFSLVQHFISNRLIGFLDSGFIQTGATYTESMPKRTTELEISTLNLVADTKQTHVNIRP</sequence>
<dbReference type="GO" id="GO:0005634">
    <property type="term" value="C:nucleus"/>
    <property type="evidence" value="ECO:0007669"/>
    <property type="project" value="UniProtKB-SubCell"/>
</dbReference>
<dbReference type="SUPFAM" id="SSF57716">
    <property type="entry name" value="Glucocorticoid receptor-like (DNA-binding domain)"/>
    <property type="match status" value="1"/>
</dbReference>
<keyword evidence="4" id="KW-0862">Zinc</keyword>
<evidence type="ECO:0000256" key="4">
    <source>
        <dbReference type="ARBA" id="ARBA00022833"/>
    </source>
</evidence>
<evidence type="ECO:0000313" key="10">
    <source>
        <dbReference type="WBParaSite" id="SSLN_0001139701-mRNA-1"/>
    </source>
</evidence>
<dbReference type="SMART" id="SM00401">
    <property type="entry name" value="ZnF_GATA"/>
    <property type="match status" value="1"/>
</dbReference>
<dbReference type="OrthoDB" id="515401at2759"/>
<dbReference type="PANTHER" id="PTHR10071:SF281">
    <property type="entry name" value="BOX A-BINDING FACTOR-RELATED"/>
    <property type="match status" value="1"/>
</dbReference>
<dbReference type="InterPro" id="IPR039355">
    <property type="entry name" value="Transcription_factor_GATA"/>
</dbReference>
<feature type="domain" description="GATA-type" evidence="7">
    <location>
        <begin position="34"/>
        <end position="89"/>
    </location>
</feature>
<comment type="subcellular location">
    <subcellularLocation>
        <location evidence="1">Nucleus</location>
    </subcellularLocation>
</comment>
<dbReference type="EMBL" id="UYSU01036207">
    <property type="protein sequence ID" value="VDL97359.1"/>
    <property type="molecule type" value="Genomic_DNA"/>
</dbReference>
<keyword evidence="3 6" id="KW-0863">Zinc-finger</keyword>
<dbReference type="GO" id="GO:0000978">
    <property type="term" value="F:RNA polymerase II cis-regulatory region sequence-specific DNA binding"/>
    <property type="evidence" value="ECO:0007669"/>
    <property type="project" value="TreeGrafter"/>
</dbReference>
<dbReference type="WBParaSite" id="SSLN_0001139701-mRNA-1">
    <property type="protein sequence ID" value="SSLN_0001139701-mRNA-1"/>
    <property type="gene ID" value="SSLN_0001139701"/>
</dbReference>
<keyword evidence="5" id="KW-0539">Nucleus</keyword>
<evidence type="ECO:0000259" key="7">
    <source>
        <dbReference type="PROSITE" id="PS50114"/>
    </source>
</evidence>
<dbReference type="PRINTS" id="PR00619">
    <property type="entry name" value="GATAZNFINGER"/>
</dbReference>
<reference evidence="10" key="1">
    <citation type="submission" date="2016-06" db="UniProtKB">
        <authorList>
            <consortium name="WormBaseParasite"/>
        </authorList>
    </citation>
    <scope>IDENTIFICATION</scope>
</reference>
<dbReference type="AlphaFoldDB" id="A0A183T3C6"/>
<dbReference type="STRING" id="70667.A0A183T3C6"/>
<dbReference type="PROSITE" id="PS50114">
    <property type="entry name" value="GATA_ZN_FINGER_2"/>
    <property type="match status" value="1"/>
</dbReference>
<dbReference type="GO" id="GO:0008270">
    <property type="term" value="F:zinc ion binding"/>
    <property type="evidence" value="ECO:0007669"/>
    <property type="project" value="UniProtKB-KW"/>
</dbReference>
<accession>A0A183T3C6</accession>
<name>A0A183T3C6_SCHSO</name>
<organism evidence="10">
    <name type="scientific">Schistocephalus solidus</name>
    <name type="common">Tapeworm</name>
    <dbReference type="NCBI Taxonomy" id="70667"/>
    <lineage>
        <taxon>Eukaryota</taxon>
        <taxon>Metazoa</taxon>
        <taxon>Spiralia</taxon>
        <taxon>Lophotrochozoa</taxon>
        <taxon>Platyhelminthes</taxon>
        <taxon>Cestoda</taxon>
        <taxon>Eucestoda</taxon>
        <taxon>Diphyllobothriidea</taxon>
        <taxon>Diphyllobothriidae</taxon>
        <taxon>Schistocephalus</taxon>
    </lineage>
</organism>
<evidence type="ECO:0000256" key="2">
    <source>
        <dbReference type="ARBA" id="ARBA00022723"/>
    </source>
</evidence>